<gene>
    <name evidence="2" type="ORF">IAC96_01020</name>
</gene>
<keyword evidence="1" id="KW-0812">Transmembrane</keyword>
<dbReference type="PANTHER" id="PTHR34351">
    <property type="entry name" value="SLR1927 PROTEIN-RELATED"/>
    <property type="match status" value="1"/>
</dbReference>
<feature type="transmembrane region" description="Helical" evidence="1">
    <location>
        <begin position="30"/>
        <end position="52"/>
    </location>
</feature>
<proteinExistence type="predicted"/>
<reference evidence="2" key="2">
    <citation type="journal article" date="2021" name="PeerJ">
        <title>Extensive microbial diversity within the chicken gut microbiome revealed by metagenomics and culture.</title>
        <authorList>
            <person name="Gilroy R."/>
            <person name="Ravi A."/>
            <person name="Getino M."/>
            <person name="Pursley I."/>
            <person name="Horton D.L."/>
            <person name="Alikhan N.F."/>
            <person name="Baker D."/>
            <person name="Gharbi K."/>
            <person name="Hall N."/>
            <person name="Watson M."/>
            <person name="Adriaenssens E.M."/>
            <person name="Foster-Nyarko E."/>
            <person name="Jarju S."/>
            <person name="Secka A."/>
            <person name="Antonio M."/>
            <person name="Oren A."/>
            <person name="Chaudhuri R.R."/>
            <person name="La Ragione R."/>
            <person name="Hildebrand F."/>
            <person name="Pallen M.J."/>
        </authorList>
    </citation>
    <scope>NUCLEOTIDE SEQUENCE</scope>
    <source>
        <strain evidence="2">ChiW13-3771</strain>
    </source>
</reference>
<name>A0A9D1JC33_9FIRM</name>
<dbReference type="Proteomes" id="UP000824201">
    <property type="component" value="Unassembled WGS sequence"/>
</dbReference>
<organism evidence="2 3">
    <name type="scientific">Candidatus Fimimorpha faecalis</name>
    <dbReference type="NCBI Taxonomy" id="2840824"/>
    <lineage>
        <taxon>Bacteria</taxon>
        <taxon>Bacillati</taxon>
        <taxon>Bacillota</taxon>
        <taxon>Clostridia</taxon>
        <taxon>Eubacteriales</taxon>
        <taxon>Candidatus Fimimorpha</taxon>
    </lineage>
</organism>
<evidence type="ECO:0000313" key="3">
    <source>
        <dbReference type="Proteomes" id="UP000824201"/>
    </source>
</evidence>
<reference evidence="2" key="1">
    <citation type="submission" date="2020-10" db="EMBL/GenBank/DDBJ databases">
        <authorList>
            <person name="Gilroy R."/>
        </authorList>
    </citation>
    <scope>NUCLEOTIDE SEQUENCE</scope>
    <source>
        <strain evidence="2">ChiW13-3771</strain>
    </source>
</reference>
<sequence length="387" mass="45245">MLYRKIIYFITILITAFIVIMYPGSVPPVLLGLEVGFAIGSLFLLIVVLFGFQMKIEKGETIVFANEEWNIPIVVKNNSWLPIAYVKLDLLTYNHIGEKKTLQTVWLKLPAKDQVKTELAVKSEFCGMIEVQVNACRVYEPFCLFGWTRRRLGSYQQIVLPKLTELNIEWTGQSQYFIADAKEYDNRKPGDDPSEILRFRDYLPGDRMSQVNWKLSARKHTLLVKERSLPLDCVIDLLVDTRYTSLKQADALLQTLYSFSWAFIEQKIRHCISWYQEGTIVSYNIMGEDEILEVMKQLMLVPAQPKNWKLEAWAQRSEWIYEQILLTDLMNEEEADFIFHQPNSKKNVLVLIQEENRDNQKLKEQYGENCYEIHAPNNELPSIWLVI</sequence>
<evidence type="ECO:0000256" key="1">
    <source>
        <dbReference type="SAM" id="Phobius"/>
    </source>
</evidence>
<dbReference type="AlphaFoldDB" id="A0A9D1JC33"/>
<evidence type="ECO:0000313" key="2">
    <source>
        <dbReference type="EMBL" id="HIR87509.1"/>
    </source>
</evidence>
<comment type="caution">
    <text evidence="2">The sequence shown here is derived from an EMBL/GenBank/DDBJ whole genome shotgun (WGS) entry which is preliminary data.</text>
</comment>
<feature type="transmembrane region" description="Helical" evidence="1">
    <location>
        <begin position="7"/>
        <end position="24"/>
    </location>
</feature>
<dbReference type="PANTHER" id="PTHR34351:SF1">
    <property type="entry name" value="SLR1927 PROTEIN"/>
    <property type="match status" value="1"/>
</dbReference>
<accession>A0A9D1JC33</accession>
<protein>
    <submittedName>
        <fullName evidence="2">DUF58 domain-containing protein</fullName>
    </submittedName>
</protein>
<dbReference type="EMBL" id="DVHN01000006">
    <property type="protein sequence ID" value="HIR87509.1"/>
    <property type="molecule type" value="Genomic_DNA"/>
</dbReference>
<keyword evidence="1" id="KW-1133">Transmembrane helix</keyword>
<keyword evidence="1" id="KW-0472">Membrane</keyword>